<proteinExistence type="predicted"/>
<dbReference type="EMBL" id="LAZR01005560">
    <property type="protein sequence ID" value="KKM98924.1"/>
    <property type="molecule type" value="Genomic_DNA"/>
</dbReference>
<protein>
    <submittedName>
        <fullName evidence="1">Uncharacterized protein</fullName>
    </submittedName>
</protein>
<name>A0A0F9LUV7_9ZZZZ</name>
<reference evidence="1" key="1">
    <citation type="journal article" date="2015" name="Nature">
        <title>Complex archaea that bridge the gap between prokaryotes and eukaryotes.</title>
        <authorList>
            <person name="Spang A."/>
            <person name="Saw J.H."/>
            <person name="Jorgensen S.L."/>
            <person name="Zaremba-Niedzwiedzka K."/>
            <person name="Martijn J."/>
            <person name="Lind A.E."/>
            <person name="van Eijk R."/>
            <person name="Schleper C."/>
            <person name="Guy L."/>
            <person name="Ettema T.J."/>
        </authorList>
    </citation>
    <scope>NUCLEOTIDE SEQUENCE</scope>
</reference>
<evidence type="ECO:0000313" key="1">
    <source>
        <dbReference type="EMBL" id="KKM98924.1"/>
    </source>
</evidence>
<accession>A0A0F9LUV7</accession>
<sequence length="68" mass="7777">MKELGGKGNPRIMRLFRHHWEWEVGSFDESTFGVSEYIVTLWDYVITVMTRAQAAQLLHAISHVTGGD</sequence>
<organism evidence="1">
    <name type="scientific">marine sediment metagenome</name>
    <dbReference type="NCBI Taxonomy" id="412755"/>
    <lineage>
        <taxon>unclassified sequences</taxon>
        <taxon>metagenomes</taxon>
        <taxon>ecological metagenomes</taxon>
    </lineage>
</organism>
<comment type="caution">
    <text evidence="1">The sequence shown here is derived from an EMBL/GenBank/DDBJ whole genome shotgun (WGS) entry which is preliminary data.</text>
</comment>
<dbReference type="AlphaFoldDB" id="A0A0F9LUV7"/>
<gene>
    <name evidence="1" type="ORF">LCGC14_1153090</name>
</gene>